<evidence type="ECO:0000313" key="1">
    <source>
        <dbReference type="EMBL" id="KAK8574814.1"/>
    </source>
</evidence>
<proteinExistence type="predicted"/>
<organism evidence="1 2">
    <name type="scientific">Hibiscus sabdariffa</name>
    <name type="common">roselle</name>
    <dbReference type="NCBI Taxonomy" id="183260"/>
    <lineage>
        <taxon>Eukaryota</taxon>
        <taxon>Viridiplantae</taxon>
        <taxon>Streptophyta</taxon>
        <taxon>Embryophyta</taxon>
        <taxon>Tracheophyta</taxon>
        <taxon>Spermatophyta</taxon>
        <taxon>Magnoliopsida</taxon>
        <taxon>eudicotyledons</taxon>
        <taxon>Gunneridae</taxon>
        <taxon>Pentapetalae</taxon>
        <taxon>rosids</taxon>
        <taxon>malvids</taxon>
        <taxon>Malvales</taxon>
        <taxon>Malvaceae</taxon>
        <taxon>Malvoideae</taxon>
        <taxon>Hibiscus</taxon>
    </lineage>
</organism>
<dbReference type="EMBL" id="JBBPBM010000007">
    <property type="protein sequence ID" value="KAK8574814.1"/>
    <property type="molecule type" value="Genomic_DNA"/>
</dbReference>
<evidence type="ECO:0000313" key="2">
    <source>
        <dbReference type="Proteomes" id="UP001472677"/>
    </source>
</evidence>
<accession>A0ABR2F909</accession>
<gene>
    <name evidence="1" type="ORF">V6N12_062492</name>
</gene>
<protein>
    <submittedName>
        <fullName evidence="1">Uncharacterized protein</fullName>
    </submittedName>
</protein>
<keyword evidence="2" id="KW-1185">Reference proteome</keyword>
<sequence>MGGTIAPPAGAASNVLYTIDSITSKDIVLLVRTTLKSNYHATIQVVSLSSKTVELMGKSVGMVGGGAGSTGFGIERRQSRVKGVARKSPYLPRKK</sequence>
<dbReference type="Proteomes" id="UP001472677">
    <property type="component" value="Unassembled WGS sequence"/>
</dbReference>
<comment type="caution">
    <text evidence="1">The sequence shown here is derived from an EMBL/GenBank/DDBJ whole genome shotgun (WGS) entry which is preliminary data.</text>
</comment>
<name>A0ABR2F909_9ROSI</name>
<reference evidence="1 2" key="1">
    <citation type="journal article" date="2024" name="G3 (Bethesda)">
        <title>Genome assembly of Hibiscus sabdariffa L. provides insights into metabolisms of medicinal natural products.</title>
        <authorList>
            <person name="Kim T."/>
        </authorList>
    </citation>
    <scope>NUCLEOTIDE SEQUENCE [LARGE SCALE GENOMIC DNA]</scope>
    <source>
        <strain evidence="1">TK-2024</strain>
        <tissue evidence="1">Old leaves</tissue>
    </source>
</reference>